<reference evidence="8 9" key="1">
    <citation type="journal article" date="2019" name="Int. J. Syst. Evol. Microbiol.">
        <title>The Global Catalogue of Microorganisms (GCM) 10K type strain sequencing project: providing services to taxonomists for standard genome sequencing and annotation.</title>
        <authorList>
            <consortium name="The Broad Institute Genomics Platform"/>
            <consortium name="The Broad Institute Genome Sequencing Center for Infectious Disease"/>
            <person name="Wu L."/>
            <person name="Ma J."/>
        </authorList>
    </citation>
    <scope>NUCLEOTIDE SEQUENCE [LARGE SCALE GENOMIC DNA]</scope>
    <source>
        <strain evidence="8 9">JCM 16259</strain>
    </source>
</reference>
<evidence type="ECO:0000313" key="9">
    <source>
        <dbReference type="Proteomes" id="UP001500730"/>
    </source>
</evidence>
<keyword evidence="4 6" id="KW-1133">Transmembrane helix</keyword>
<keyword evidence="5 6" id="KW-0472">Membrane</keyword>
<feature type="transmembrane region" description="Helical" evidence="6">
    <location>
        <begin position="273"/>
        <end position="288"/>
    </location>
</feature>
<evidence type="ECO:0000256" key="4">
    <source>
        <dbReference type="ARBA" id="ARBA00022989"/>
    </source>
</evidence>
<dbReference type="PANTHER" id="PTHR30071:SF1">
    <property type="entry name" value="CYTOCHROME B_B6 PROTEIN-RELATED"/>
    <property type="match status" value="1"/>
</dbReference>
<dbReference type="InterPro" id="IPR045062">
    <property type="entry name" value="Cyt_c_biogenesis_CcsA/CcmC"/>
</dbReference>
<feature type="transmembrane region" description="Helical" evidence="6">
    <location>
        <begin position="180"/>
        <end position="208"/>
    </location>
</feature>
<feature type="transmembrane region" description="Helical" evidence="6">
    <location>
        <begin position="237"/>
        <end position="258"/>
    </location>
</feature>
<proteinExistence type="predicted"/>
<organism evidence="8 9">
    <name type="scientific">Terrabacter carboxydivorans</name>
    <dbReference type="NCBI Taxonomy" id="619730"/>
    <lineage>
        <taxon>Bacteria</taxon>
        <taxon>Bacillati</taxon>
        <taxon>Actinomycetota</taxon>
        <taxon>Actinomycetes</taxon>
        <taxon>Micrococcales</taxon>
        <taxon>Intrasporangiaceae</taxon>
        <taxon>Terrabacter</taxon>
    </lineage>
</organism>
<feature type="transmembrane region" description="Helical" evidence="6">
    <location>
        <begin position="12"/>
        <end position="30"/>
    </location>
</feature>
<dbReference type="Pfam" id="PF01578">
    <property type="entry name" value="Cytochrom_C_asm"/>
    <property type="match status" value="1"/>
</dbReference>
<evidence type="ECO:0000256" key="1">
    <source>
        <dbReference type="ARBA" id="ARBA00004141"/>
    </source>
</evidence>
<dbReference type="RefSeq" id="WP_344253566.1">
    <property type="nucleotide sequence ID" value="NZ_BAAARE010000003.1"/>
</dbReference>
<dbReference type="EMBL" id="BAAARE010000003">
    <property type="protein sequence ID" value="GAA2474848.1"/>
    <property type="molecule type" value="Genomic_DNA"/>
</dbReference>
<dbReference type="InterPro" id="IPR002541">
    <property type="entry name" value="Cyt_c_assembly"/>
</dbReference>
<dbReference type="PANTHER" id="PTHR30071">
    <property type="entry name" value="HEME EXPORTER PROTEIN C"/>
    <property type="match status" value="1"/>
</dbReference>
<accession>A0ABN3KZ22</accession>
<feature type="transmembrane region" description="Helical" evidence="6">
    <location>
        <begin position="146"/>
        <end position="168"/>
    </location>
</feature>
<keyword evidence="9" id="KW-1185">Reference proteome</keyword>
<protein>
    <submittedName>
        <fullName evidence="8">C-type cytochrome biogenesis protein CcsB</fullName>
    </submittedName>
</protein>
<name>A0ABN3KZ22_9MICO</name>
<evidence type="ECO:0000256" key="3">
    <source>
        <dbReference type="ARBA" id="ARBA00022748"/>
    </source>
</evidence>
<dbReference type="NCBIfam" id="TIGR03144">
    <property type="entry name" value="cytochr_II_ccsB"/>
    <property type="match status" value="1"/>
</dbReference>
<feature type="domain" description="Cytochrome c assembly protein" evidence="7">
    <location>
        <begin position="119"/>
        <end position="321"/>
    </location>
</feature>
<sequence>MNLAANANAALYAAMIVYTLAMLAFTWHLAARAPKVVDSKVAAEVPAQERANVLVGAGAPTTTERRPATPYAAGPGFEESLKSRQRGSIALMLTYLASALLVSSVLMRGLAVGRPPWGNMFEFATAASAAVGAAYSVLAKRNSWQWLGVFIVTPILLVLGLALTVLYTEAGELMPALKSYWLGIHVSVAFLAVAFFTLACAVGLLYLVRLRREEKPPAKPNFIESLPSSQSLERTAYSLNMVAFILWTFTLIAGAIWAKQAWGAYWQWDPKEVWTFVIWTVYAAYMHGRATAGVDHRRSMYIALAGYVAVIINFTLVNLVSTFVGMHNYSGMG</sequence>
<comment type="caution">
    <text evidence="8">The sequence shown here is derived from an EMBL/GenBank/DDBJ whole genome shotgun (WGS) entry which is preliminary data.</text>
</comment>
<evidence type="ECO:0000256" key="2">
    <source>
        <dbReference type="ARBA" id="ARBA00022692"/>
    </source>
</evidence>
<comment type="subcellular location">
    <subcellularLocation>
        <location evidence="1">Membrane</location>
        <topology evidence="1">Multi-pass membrane protein</topology>
    </subcellularLocation>
</comment>
<feature type="transmembrane region" description="Helical" evidence="6">
    <location>
        <begin position="89"/>
        <end position="111"/>
    </location>
</feature>
<gene>
    <name evidence="8" type="primary">ccsB</name>
    <name evidence="8" type="ORF">GCM10009858_10270</name>
</gene>
<dbReference type="InterPro" id="IPR017562">
    <property type="entry name" value="Cyt_c_biogenesis_CcsA"/>
</dbReference>
<keyword evidence="2 6" id="KW-0812">Transmembrane</keyword>
<evidence type="ECO:0000259" key="7">
    <source>
        <dbReference type="Pfam" id="PF01578"/>
    </source>
</evidence>
<evidence type="ECO:0000256" key="5">
    <source>
        <dbReference type="ARBA" id="ARBA00023136"/>
    </source>
</evidence>
<evidence type="ECO:0000256" key="6">
    <source>
        <dbReference type="SAM" id="Phobius"/>
    </source>
</evidence>
<dbReference type="Proteomes" id="UP001500730">
    <property type="component" value="Unassembled WGS sequence"/>
</dbReference>
<feature type="transmembrane region" description="Helical" evidence="6">
    <location>
        <begin position="300"/>
        <end position="324"/>
    </location>
</feature>
<evidence type="ECO:0000313" key="8">
    <source>
        <dbReference type="EMBL" id="GAA2474848.1"/>
    </source>
</evidence>
<keyword evidence="3" id="KW-0201">Cytochrome c-type biogenesis</keyword>
<feature type="transmembrane region" description="Helical" evidence="6">
    <location>
        <begin position="117"/>
        <end position="139"/>
    </location>
</feature>